<organism evidence="2 3">
    <name type="scientific">Parasphingopyxis marina</name>
    <dbReference type="NCBI Taxonomy" id="2761622"/>
    <lineage>
        <taxon>Bacteria</taxon>
        <taxon>Pseudomonadati</taxon>
        <taxon>Pseudomonadota</taxon>
        <taxon>Alphaproteobacteria</taxon>
        <taxon>Sphingomonadales</taxon>
        <taxon>Sphingomonadaceae</taxon>
        <taxon>Parasphingopyxis</taxon>
    </lineage>
</organism>
<accession>A0A842I0P4</accession>
<gene>
    <name evidence="2" type="ORF">H6P80_12395</name>
</gene>
<comment type="caution">
    <text evidence="2">The sequence shown here is derived from an EMBL/GenBank/DDBJ whole genome shotgun (WGS) entry which is preliminary data.</text>
</comment>
<dbReference type="Proteomes" id="UP000564378">
    <property type="component" value="Unassembled WGS sequence"/>
</dbReference>
<proteinExistence type="predicted"/>
<dbReference type="AlphaFoldDB" id="A0A842I0P4"/>
<evidence type="ECO:0000313" key="3">
    <source>
        <dbReference type="Proteomes" id="UP000564378"/>
    </source>
</evidence>
<evidence type="ECO:0000256" key="1">
    <source>
        <dbReference type="SAM" id="Phobius"/>
    </source>
</evidence>
<keyword evidence="1" id="KW-1133">Transmembrane helix</keyword>
<protein>
    <submittedName>
        <fullName evidence="2">Uncharacterized protein</fullName>
    </submittedName>
</protein>
<reference evidence="2 3" key="1">
    <citation type="submission" date="2020-08" db="EMBL/GenBank/DDBJ databases">
        <title>Draft genome sequence of Parasphingopyxis sp. GrpM-11.</title>
        <authorList>
            <person name="Oh J."/>
            <person name="Roh D.-H."/>
        </authorList>
    </citation>
    <scope>NUCLEOTIDE SEQUENCE [LARGE SCALE GENOMIC DNA]</scope>
    <source>
        <strain evidence="2 3">GrpM-11</strain>
    </source>
</reference>
<dbReference type="EMBL" id="JACJVJ010000002">
    <property type="protein sequence ID" value="MBC2778417.1"/>
    <property type="molecule type" value="Genomic_DNA"/>
</dbReference>
<name>A0A842I0P4_9SPHN</name>
<feature type="transmembrane region" description="Helical" evidence="1">
    <location>
        <begin position="9"/>
        <end position="29"/>
    </location>
</feature>
<feature type="transmembrane region" description="Helical" evidence="1">
    <location>
        <begin position="35"/>
        <end position="54"/>
    </location>
</feature>
<keyword evidence="1" id="KW-0812">Transmembrane</keyword>
<keyword evidence="1" id="KW-0472">Membrane</keyword>
<sequence length="56" mass="5543">MKKARREGYIGGGVFLAIGPIAGLAAGTVLGQPSAGLVAGIAAGIALMAGFYFFSR</sequence>
<evidence type="ECO:0000313" key="2">
    <source>
        <dbReference type="EMBL" id="MBC2778417.1"/>
    </source>
</evidence>
<keyword evidence="3" id="KW-1185">Reference proteome</keyword>
<dbReference type="RefSeq" id="WP_185801673.1">
    <property type="nucleotide sequence ID" value="NZ_JACJVJ010000002.1"/>
</dbReference>